<dbReference type="InterPro" id="IPR010133">
    <property type="entry name" value="Bacteriocin_signal_seq"/>
</dbReference>
<comment type="caution">
    <text evidence="1">The sequence shown here is derived from an EMBL/GenBank/DDBJ whole genome shotgun (WGS) entry which is preliminary data.</text>
</comment>
<dbReference type="NCBIfam" id="TIGR01847">
    <property type="entry name" value="bacteriocin_sig"/>
    <property type="match status" value="1"/>
</dbReference>
<evidence type="ECO:0000313" key="2">
    <source>
        <dbReference type="Proteomes" id="UP000225275"/>
    </source>
</evidence>
<protein>
    <recommendedName>
        <fullName evidence="3">Bacteriocin</fullName>
    </recommendedName>
</protein>
<name>A0AAP8JDL0_9LACT</name>
<dbReference type="RefSeq" id="WP_179884605.1">
    <property type="nucleotide sequence ID" value="NZ_JAOWLS010000003.1"/>
</dbReference>
<gene>
    <name evidence="1" type="ORF">BW154_05390</name>
</gene>
<sequence length="67" mass="7325">MTEKNKLFEKFETLSDKELTNITGGISATNAFARGFGDAQLSRSGKNHFEFSLSKNIAYEAGYTAGL</sequence>
<dbReference type="Proteomes" id="UP000225275">
    <property type="component" value="Unassembled WGS sequence"/>
</dbReference>
<accession>A0AAP8JDL0</accession>
<organism evidence="1 2">
    <name type="scientific">Lactococcus lactis</name>
    <dbReference type="NCBI Taxonomy" id="1358"/>
    <lineage>
        <taxon>Bacteria</taxon>
        <taxon>Bacillati</taxon>
        <taxon>Bacillota</taxon>
        <taxon>Bacilli</taxon>
        <taxon>Lactobacillales</taxon>
        <taxon>Streptococcaceae</taxon>
        <taxon>Lactococcus</taxon>
    </lineage>
</organism>
<proteinExistence type="predicted"/>
<evidence type="ECO:0000313" key="1">
    <source>
        <dbReference type="EMBL" id="PFG88921.1"/>
    </source>
</evidence>
<dbReference type="EMBL" id="MTJS01000002">
    <property type="protein sequence ID" value="PFG88921.1"/>
    <property type="molecule type" value="Genomic_DNA"/>
</dbReference>
<reference evidence="1" key="1">
    <citation type="submission" date="2017-01" db="EMBL/GenBank/DDBJ databases">
        <authorList>
            <person name="Lo R."/>
        </authorList>
    </citation>
    <scope>NUCLEOTIDE SEQUENCE</scope>
    <source>
        <strain evidence="1">537</strain>
    </source>
</reference>
<evidence type="ECO:0008006" key="3">
    <source>
        <dbReference type="Google" id="ProtNLM"/>
    </source>
</evidence>
<dbReference type="AlphaFoldDB" id="A0AAP8JDL0"/>
<reference evidence="1" key="2">
    <citation type="journal article" date="2018" name="Food Control">
        <title>Characterization of Lactococcus lactis isolates from herbs, fruits and vegetables for use as biopreservatives against Listeria monocytogenes in cheese.</title>
        <authorList>
            <person name="Ho V."/>
            <person name="Lo R."/>
            <person name="Bansal N."/>
            <person name="Turner M.S."/>
        </authorList>
    </citation>
    <scope>NUCLEOTIDE SEQUENCE</scope>
    <source>
        <strain evidence="1">537</strain>
    </source>
</reference>